<evidence type="ECO:0008006" key="9">
    <source>
        <dbReference type="Google" id="ProtNLM"/>
    </source>
</evidence>
<dbReference type="Proteomes" id="UP000636709">
    <property type="component" value="Unassembled WGS sequence"/>
</dbReference>
<evidence type="ECO:0000256" key="6">
    <source>
        <dbReference type="RuleBase" id="RU000461"/>
    </source>
</evidence>
<accession>A0A835EC19</accession>
<comment type="caution">
    <text evidence="7">The sequence shown here is derived from an EMBL/GenBank/DDBJ whole genome shotgun (WGS) entry which is preliminary data.</text>
</comment>
<gene>
    <name evidence="7" type="ORF">HU200_048552</name>
</gene>
<dbReference type="InterPro" id="IPR017972">
    <property type="entry name" value="Cyt_P450_CS"/>
</dbReference>
<dbReference type="OrthoDB" id="1470350at2759"/>
<dbReference type="InterPro" id="IPR001128">
    <property type="entry name" value="Cyt_P450"/>
</dbReference>
<reference evidence="7" key="1">
    <citation type="submission" date="2020-07" db="EMBL/GenBank/DDBJ databases">
        <title>Genome sequence and genetic diversity analysis of an under-domesticated orphan crop, white fonio (Digitaria exilis).</title>
        <authorList>
            <person name="Bennetzen J.L."/>
            <person name="Chen S."/>
            <person name="Ma X."/>
            <person name="Wang X."/>
            <person name="Yssel A.E.J."/>
            <person name="Chaluvadi S.R."/>
            <person name="Johnson M."/>
            <person name="Gangashetty P."/>
            <person name="Hamidou F."/>
            <person name="Sanogo M.D."/>
            <person name="Zwaenepoel A."/>
            <person name="Wallace J."/>
            <person name="Van De Peer Y."/>
            <person name="Van Deynze A."/>
        </authorList>
    </citation>
    <scope>NUCLEOTIDE SEQUENCE</scope>
    <source>
        <tissue evidence="7">Leaves</tissue>
    </source>
</reference>
<keyword evidence="4 5" id="KW-0408">Iron</keyword>
<dbReference type="Gramene" id="Dexi9A01G0042570.1">
    <property type="protein sequence ID" value="Dexi9A01G0042570.1:cds"/>
    <property type="gene ID" value="Dexi9A01G0042570"/>
</dbReference>
<keyword evidence="6" id="KW-0503">Monooxygenase</keyword>
<comment type="cofactor">
    <cofactor evidence="5">
        <name>heme</name>
        <dbReference type="ChEBI" id="CHEBI:30413"/>
    </cofactor>
</comment>
<dbReference type="CDD" id="cd11064">
    <property type="entry name" value="CYP86A"/>
    <property type="match status" value="1"/>
</dbReference>
<dbReference type="PRINTS" id="PR00463">
    <property type="entry name" value="EP450I"/>
</dbReference>
<dbReference type="GO" id="GO:0004497">
    <property type="term" value="F:monooxygenase activity"/>
    <property type="evidence" value="ECO:0007669"/>
    <property type="project" value="UniProtKB-KW"/>
</dbReference>
<feature type="binding site" description="axial binding residue" evidence="5">
    <location>
        <position position="349"/>
    </location>
    <ligand>
        <name>heme</name>
        <dbReference type="ChEBI" id="CHEBI:30413"/>
    </ligand>
    <ligandPart>
        <name>Fe</name>
        <dbReference type="ChEBI" id="CHEBI:18248"/>
    </ligandPart>
</feature>
<evidence type="ECO:0000256" key="1">
    <source>
        <dbReference type="ARBA" id="ARBA00010617"/>
    </source>
</evidence>
<dbReference type="GO" id="GO:0006629">
    <property type="term" value="P:lipid metabolic process"/>
    <property type="evidence" value="ECO:0007669"/>
    <property type="project" value="UniProtKB-ARBA"/>
</dbReference>
<dbReference type="Gene3D" id="1.10.630.10">
    <property type="entry name" value="Cytochrome P450"/>
    <property type="match status" value="1"/>
</dbReference>
<dbReference type="PANTHER" id="PTHR24296">
    <property type="entry name" value="CYTOCHROME P450"/>
    <property type="match status" value="1"/>
</dbReference>
<evidence type="ECO:0000256" key="4">
    <source>
        <dbReference type="ARBA" id="ARBA00023004"/>
    </source>
</evidence>
<dbReference type="PROSITE" id="PS00086">
    <property type="entry name" value="CYTOCHROME_P450"/>
    <property type="match status" value="1"/>
</dbReference>
<sequence>MHDFLGGGIFNADGEAWREQRKVASHEFNTRSLRDFVERCVHDELHGRLLPLLRRAAASGASLDLQDVLERFGFDNICRVAFDHDPRQLPVDNDCTAANADSSSFADAFRDASYLSVGRFRYAIPGFWKVKKELNVGSERRLRESVATVHGFADRIIQSRREEMRRDGFEKHDLLSLFMSSHGAESSKEPLRDVVTSFLLAGRESTSSALTWFFWLLSSRPDVQRRIRDEMAAVRARRPRGDLAVGFDVDELGEMHYVHAAITESMRLYPPVPWNSMYAQADDVLPDGTAVKAGWFVGYNSYAMGRMESVWGDDVLEYRPERWLNPADGAFQPGSPFRFVAFHAGPRMCLAKEMAYIQMKSVVAGVLEALDVAVDDAYRPQQFASLTLRMAGGLPVTVKPRRD</sequence>
<dbReference type="GO" id="GO:0016705">
    <property type="term" value="F:oxidoreductase activity, acting on paired donors, with incorporation or reduction of molecular oxygen"/>
    <property type="evidence" value="ECO:0007669"/>
    <property type="project" value="InterPro"/>
</dbReference>
<proteinExistence type="inferred from homology"/>
<dbReference type="Pfam" id="PF00067">
    <property type="entry name" value="p450"/>
    <property type="match status" value="1"/>
</dbReference>
<dbReference type="InterPro" id="IPR002401">
    <property type="entry name" value="Cyt_P450_E_grp-I"/>
</dbReference>
<evidence type="ECO:0000256" key="3">
    <source>
        <dbReference type="ARBA" id="ARBA00023002"/>
    </source>
</evidence>
<evidence type="ECO:0000313" key="8">
    <source>
        <dbReference type="Proteomes" id="UP000636709"/>
    </source>
</evidence>
<evidence type="ECO:0000256" key="2">
    <source>
        <dbReference type="ARBA" id="ARBA00022723"/>
    </source>
</evidence>
<evidence type="ECO:0000313" key="7">
    <source>
        <dbReference type="EMBL" id="KAF8673797.1"/>
    </source>
</evidence>
<keyword evidence="5 6" id="KW-0349">Heme</keyword>
<dbReference type="InterPro" id="IPR036396">
    <property type="entry name" value="Cyt_P450_sf"/>
</dbReference>
<name>A0A835EC19_9POAL</name>
<dbReference type="EMBL" id="JACEFO010002202">
    <property type="protein sequence ID" value="KAF8673797.1"/>
    <property type="molecule type" value="Genomic_DNA"/>
</dbReference>
<dbReference type="GO" id="GO:0005506">
    <property type="term" value="F:iron ion binding"/>
    <property type="evidence" value="ECO:0007669"/>
    <property type="project" value="InterPro"/>
</dbReference>
<dbReference type="SUPFAM" id="SSF48264">
    <property type="entry name" value="Cytochrome P450"/>
    <property type="match status" value="1"/>
</dbReference>
<keyword evidence="3 6" id="KW-0560">Oxidoreductase</keyword>
<dbReference type="AlphaFoldDB" id="A0A835EC19"/>
<keyword evidence="8" id="KW-1185">Reference proteome</keyword>
<comment type="similarity">
    <text evidence="1 6">Belongs to the cytochrome P450 family.</text>
</comment>
<evidence type="ECO:0000256" key="5">
    <source>
        <dbReference type="PIRSR" id="PIRSR602401-1"/>
    </source>
</evidence>
<organism evidence="7 8">
    <name type="scientific">Digitaria exilis</name>
    <dbReference type="NCBI Taxonomy" id="1010633"/>
    <lineage>
        <taxon>Eukaryota</taxon>
        <taxon>Viridiplantae</taxon>
        <taxon>Streptophyta</taxon>
        <taxon>Embryophyta</taxon>
        <taxon>Tracheophyta</taxon>
        <taxon>Spermatophyta</taxon>
        <taxon>Magnoliopsida</taxon>
        <taxon>Liliopsida</taxon>
        <taxon>Poales</taxon>
        <taxon>Poaceae</taxon>
        <taxon>PACMAD clade</taxon>
        <taxon>Panicoideae</taxon>
        <taxon>Panicodae</taxon>
        <taxon>Paniceae</taxon>
        <taxon>Anthephorinae</taxon>
        <taxon>Digitaria</taxon>
    </lineage>
</organism>
<protein>
    <recommendedName>
        <fullName evidence="9">Cytochrome P450</fullName>
    </recommendedName>
</protein>
<dbReference type="GO" id="GO:0020037">
    <property type="term" value="F:heme binding"/>
    <property type="evidence" value="ECO:0007669"/>
    <property type="project" value="InterPro"/>
</dbReference>
<dbReference type="PRINTS" id="PR00385">
    <property type="entry name" value="P450"/>
</dbReference>
<keyword evidence="2 5" id="KW-0479">Metal-binding</keyword>